<dbReference type="Proteomes" id="UP000775872">
    <property type="component" value="Unassembled WGS sequence"/>
</dbReference>
<dbReference type="GO" id="GO:0004672">
    <property type="term" value="F:protein kinase activity"/>
    <property type="evidence" value="ECO:0007669"/>
    <property type="project" value="InterPro"/>
</dbReference>
<dbReference type="AlphaFoldDB" id="A0A9N9ZIV6"/>
<dbReference type="InterPro" id="IPR011009">
    <property type="entry name" value="Kinase-like_dom_sf"/>
</dbReference>
<dbReference type="InterPro" id="IPR050235">
    <property type="entry name" value="CK1_Ser-Thr_kinase"/>
</dbReference>
<comment type="caution">
    <text evidence="3">The sequence shown here is derived from an EMBL/GenBank/DDBJ whole genome shotgun (WGS) entry which is preliminary data.</text>
</comment>
<evidence type="ECO:0000256" key="1">
    <source>
        <dbReference type="SAM" id="MobiDB-lite"/>
    </source>
</evidence>
<gene>
    <name evidence="3" type="ORF">CSOL1703_00006261</name>
</gene>
<dbReference type="GO" id="GO:0005524">
    <property type="term" value="F:ATP binding"/>
    <property type="evidence" value="ECO:0007669"/>
    <property type="project" value="InterPro"/>
</dbReference>
<name>A0A9N9ZIV6_9HYPO</name>
<evidence type="ECO:0000313" key="4">
    <source>
        <dbReference type="Proteomes" id="UP000775872"/>
    </source>
</evidence>
<evidence type="ECO:0000259" key="2">
    <source>
        <dbReference type="PROSITE" id="PS50011"/>
    </source>
</evidence>
<dbReference type="PANTHER" id="PTHR11909">
    <property type="entry name" value="CASEIN KINASE-RELATED"/>
    <property type="match status" value="1"/>
</dbReference>
<organism evidence="3 4">
    <name type="scientific">Clonostachys solani</name>
    <dbReference type="NCBI Taxonomy" id="160281"/>
    <lineage>
        <taxon>Eukaryota</taxon>
        <taxon>Fungi</taxon>
        <taxon>Dikarya</taxon>
        <taxon>Ascomycota</taxon>
        <taxon>Pezizomycotina</taxon>
        <taxon>Sordariomycetes</taxon>
        <taxon>Hypocreomycetidae</taxon>
        <taxon>Hypocreales</taxon>
        <taxon>Bionectriaceae</taxon>
        <taxon>Clonostachys</taxon>
    </lineage>
</organism>
<dbReference type="EMBL" id="CABFOC020000063">
    <property type="protein sequence ID" value="CAH0056321.1"/>
    <property type="molecule type" value="Genomic_DNA"/>
</dbReference>
<feature type="domain" description="Protein kinase" evidence="2">
    <location>
        <begin position="16"/>
        <end position="287"/>
    </location>
</feature>
<feature type="non-terminal residue" evidence="3">
    <location>
        <position position="335"/>
    </location>
</feature>
<dbReference type="PROSITE" id="PS50011">
    <property type="entry name" value="PROTEIN_KINASE_DOM"/>
    <property type="match status" value="1"/>
</dbReference>
<keyword evidence="4" id="KW-1185">Reference proteome</keyword>
<accession>A0A9N9ZIV6</accession>
<reference evidence="3" key="1">
    <citation type="submission" date="2021-10" db="EMBL/GenBank/DDBJ databases">
        <authorList>
            <person name="Piombo E."/>
        </authorList>
    </citation>
    <scope>NUCLEOTIDE SEQUENCE</scope>
</reference>
<dbReference type="Pfam" id="PF00069">
    <property type="entry name" value="Pkinase"/>
    <property type="match status" value="1"/>
</dbReference>
<dbReference type="SUPFAM" id="SSF56112">
    <property type="entry name" value="Protein kinase-like (PK-like)"/>
    <property type="match status" value="1"/>
</dbReference>
<proteinExistence type="predicted"/>
<dbReference type="SMART" id="SM00220">
    <property type="entry name" value="S_TKc"/>
    <property type="match status" value="1"/>
</dbReference>
<protein>
    <recommendedName>
        <fullName evidence="2">Protein kinase domain-containing protein</fullName>
    </recommendedName>
</protein>
<dbReference type="InterPro" id="IPR000719">
    <property type="entry name" value="Prot_kinase_dom"/>
</dbReference>
<evidence type="ECO:0000313" key="3">
    <source>
        <dbReference type="EMBL" id="CAH0056321.1"/>
    </source>
</evidence>
<dbReference type="Gene3D" id="1.10.510.10">
    <property type="entry name" value="Transferase(Phosphotransferase) domain 1"/>
    <property type="match status" value="1"/>
</dbReference>
<sequence>SSTQENQEITIADGRFRIDYKIADGGFSRVYVGTDKTTNKQVAIKLEEVILLPRRDRTVELEGRLYPRLPRNSSPKLLWTGTTKGGFYDALVTDLLGPSLWNLFEYCRHPFSMDTVCNVAIQALNRLEGIHKKGIIHNDIKPGNLAMGSGKKGNFLYIIDYGLASTFSDIQHKERDSGGLVGTEHYAPLEAIRDRRTRSYRDDLESLGLSLVELAESKLPWESVRRSKRLDLREKLTLDKLCGGLPAVKFLLEHARRLRFDQLPNYRQLIKEFERARSKLEPGQTWVFDWVDKRYKAMQKKMQERAASTQSRRRSRDEDDEGEEEAPPRRRRRLQ</sequence>
<feature type="region of interest" description="Disordered" evidence="1">
    <location>
        <begin position="301"/>
        <end position="335"/>
    </location>
</feature>
<dbReference type="OrthoDB" id="5979581at2759"/>